<evidence type="ECO:0000313" key="2">
    <source>
        <dbReference type="EMBL" id="OGM99543.1"/>
    </source>
</evidence>
<gene>
    <name evidence="2" type="ORF">A2817_01145</name>
</gene>
<dbReference type="PANTHER" id="PTHR12526">
    <property type="entry name" value="GLYCOSYLTRANSFERASE"/>
    <property type="match status" value="1"/>
</dbReference>
<sequence length="347" mass="39989">MIAIYPFPLSSKNNKYISLLYSNLTIIKDDFEYEIINCENKFTKLFKFSKNSAKFDKNIVHIHWTNSIYGSKFLVRSIFLMVLNFSILVYLKKVKRFKIFWTKHNYFSHDFPYPFIDGLGRAILFRLADKVIIQQSLEYEKVKQDSKFLFIPHGNYVGVYGILGNRNKIRTKFGIKNDEVLIISLGIIKPYKKIENVIRAFKKSSNTKLKLLIAGQCSEEYDRLLKKEALGFDRIIFDFNFIEDNNVSDYFAAADLSVFWYDDSVLTSGGVVLSLSYGTPVITRNIAASELIKDGKNGFIYNTEDQLVSILNGLNSGQFDRESIVGSVENLSWESIAKKLAKEFSEI</sequence>
<dbReference type="Proteomes" id="UP000177594">
    <property type="component" value="Unassembled WGS sequence"/>
</dbReference>
<reference evidence="2 3" key="1">
    <citation type="journal article" date="2016" name="Nat. Commun.">
        <title>Thousands of microbial genomes shed light on interconnected biogeochemical processes in an aquifer system.</title>
        <authorList>
            <person name="Anantharaman K."/>
            <person name="Brown C.T."/>
            <person name="Hug L.A."/>
            <person name="Sharon I."/>
            <person name="Castelle C.J."/>
            <person name="Probst A.J."/>
            <person name="Thomas B.C."/>
            <person name="Singh A."/>
            <person name="Wilkins M.J."/>
            <person name="Karaoz U."/>
            <person name="Brodie E.L."/>
            <person name="Williams K.H."/>
            <person name="Hubbard S.S."/>
            <person name="Banfield J.F."/>
        </authorList>
    </citation>
    <scope>NUCLEOTIDE SEQUENCE [LARGE SCALE GENOMIC DNA]</scope>
</reference>
<dbReference type="EMBL" id="MGIZ01000016">
    <property type="protein sequence ID" value="OGM99543.1"/>
    <property type="molecule type" value="Genomic_DNA"/>
</dbReference>
<dbReference type="Pfam" id="PF00534">
    <property type="entry name" value="Glycos_transf_1"/>
    <property type="match status" value="1"/>
</dbReference>
<dbReference type="GO" id="GO:0016757">
    <property type="term" value="F:glycosyltransferase activity"/>
    <property type="evidence" value="ECO:0007669"/>
    <property type="project" value="InterPro"/>
</dbReference>
<evidence type="ECO:0000313" key="3">
    <source>
        <dbReference type="Proteomes" id="UP000177594"/>
    </source>
</evidence>
<dbReference type="Gene3D" id="3.40.50.2000">
    <property type="entry name" value="Glycogen Phosphorylase B"/>
    <property type="match status" value="2"/>
</dbReference>
<organism evidence="2 3">
    <name type="scientific">Candidatus Yanofskybacteria bacterium RIFCSPHIGHO2_01_FULL_39_8b</name>
    <dbReference type="NCBI Taxonomy" id="1802659"/>
    <lineage>
        <taxon>Bacteria</taxon>
        <taxon>Candidatus Yanofskyibacteriota</taxon>
    </lineage>
</organism>
<name>A0A1F8EFA1_9BACT</name>
<dbReference type="CDD" id="cd03801">
    <property type="entry name" value="GT4_PimA-like"/>
    <property type="match status" value="1"/>
</dbReference>
<proteinExistence type="predicted"/>
<dbReference type="SUPFAM" id="SSF53756">
    <property type="entry name" value="UDP-Glycosyltransferase/glycogen phosphorylase"/>
    <property type="match status" value="1"/>
</dbReference>
<comment type="caution">
    <text evidence="2">The sequence shown here is derived from an EMBL/GenBank/DDBJ whole genome shotgun (WGS) entry which is preliminary data.</text>
</comment>
<dbReference type="AlphaFoldDB" id="A0A1F8EFA1"/>
<protein>
    <recommendedName>
        <fullName evidence="1">Glycosyl transferase family 1 domain-containing protein</fullName>
    </recommendedName>
</protein>
<accession>A0A1F8EFA1</accession>
<evidence type="ECO:0000259" key="1">
    <source>
        <dbReference type="Pfam" id="PF00534"/>
    </source>
</evidence>
<feature type="domain" description="Glycosyl transferase family 1" evidence="1">
    <location>
        <begin position="166"/>
        <end position="305"/>
    </location>
</feature>
<dbReference type="InterPro" id="IPR001296">
    <property type="entry name" value="Glyco_trans_1"/>
</dbReference>